<dbReference type="AlphaFoldDB" id="A0A9P7FUX2"/>
<reference evidence="2" key="2">
    <citation type="submission" date="2021-10" db="EMBL/GenBank/DDBJ databases">
        <title>Phylogenomics reveals ancestral predisposition of the termite-cultivated fungus Termitomyces towards a domesticated lifestyle.</title>
        <authorList>
            <person name="Auxier B."/>
            <person name="Grum-Grzhimaylo A."/>
            <person name="Cardenas M.E."/>
            <person name="Lodge J.D."/>
            <person name="Laessoe T."/>
            <person name="Pedersen O."/>
            <person name="Smith M.E."/>
            <person name="Kuyper T.W."/>
            <person name="Franco-Molano E.A."/>
            <person name="Baroni T.J."/>
            <person name="Aanen D.K."/>
        </authorList>
    </citation>
    <scope>NUCLEOTIDE SEQUENCE</scope>
    <source>
        <strain evidence="2">D49</strain>
    </source>
</reference>
<feature type="region of interest" description="Disordered" evidence="1">
    <location>
        <begin position="487"/>
        <end position="557"/>
    </location>
</feature>
<accession>A0A9P7FUX2</accession>
<dbReference type="EMBL" id="JABCKI010005808">
    <property type="protein sequence ID" value="KAG5637715.1"/>
    <property type="molecule type" value="Genomic_DNA"/>
</dbReference>
<evidence type="ECO:0000313" key="2">
    <source>
        <dbReference type="EMBL" id="KAG5637715.1"/>
    </source>
</evidence>
<organism evidence="2 3">
    <name type="scientific">Sphagnurus paluster</name>
    <dbReference type="NCBI Taxonomy" id="117069"/>
    <lineage>
        <taxon>Eukaryota</taxon>
        <taxon>Fungi</taxon>
        <taxon>Dikarya</taxon>
        <taxon>Basidiomycota</taxon>
        <taxon>Agaricomycotina</taxon>
        <taxon>Agaricomycetes</taxon>
        <taxon>Agaricomycetidae</taxon>
        <taxon>Agaricales</taxon>
        <taxon>Tricholomatineae</taxon>
        <taxon>Lyophyllaceae</taxon>
        <taxon>Sphagnurus</taxon>
    </lineage>
</organism>
<sequence length="622" mass="67189">MTGAYSQLLKTVHSFRKRFVEHNQQAEVRALLKTITASSDIIMEQSSHNPVALLPEQGKITTQQSYSSLSSHLFLRPSPLSTVQPTPGPSIRAQECSLPISQTCIAVTNENKELDGDGLKMTQAKPGPEIPVELHSPPIAPVSHNSSLGGARVVSPKPLDISEALSPEPLSTQADVSLKLSVEPAPKPKKKKKKKKLDLGLEELIQTDLQDLCSRGTVSLDIKREAIEIDLLESTALRDGVFCSATSKTGLPIRVEAASPVIVLDQDDSRAVTQHAPEEQSNMIVDQLHSMPASPVVSSETSMKEDHELIRNYQPHSPNIPSRQDTVMSADRQGRYPSVGAVVVDVPAQLTLHVEENPVDVNMEDVQEAVVMENPSTEDNRFGLVSTLGSPRPQVPLSQIAVDTDVPNVQQPTLTNAMDVEHILPSIPANNTTVDGSQHGSSLPQAIRDGLGRLAAAAKSDIPGSGHGWATWYHTRPPNILFTASSSSPFPENVAPASKEPAPPLTSIPGPQTKPSFASSVSKITTDGADSENDSKEANITDVHSVDPTSDIASGRPPVIFESEGRRLRHKTVETPEQMISSKHDIRTPLLVDKVYSPEELKSLCGSFYFIVLLDTIFTESN</sequence>
<protein>
    <submittedName>
        <fullName evidence="2">Uncharacterized protein</fullName>
    </submittedName>
</protein>
<feature type="compositionally biased region" description="Basic residues" evidence="1">
    <location>
        <begin position="187"/>
        <end position="196"/>
    </location>
</feature>
<evidence type="ECO:0000313" key="3">
    <source>
        <dbReference type="Proteomes" id="UP000717328"/>
    </source>
</evidence>
<proteinExistence type="predicted"/>
<dbReference type="OrthoDB" id="3040699at2759"/>
<feature type="compositionally biased region" description="Polar residues" evidence="1">
    <location>
        <begin position="509"/>
        <end position="525"/>
    </location>
</feature>
<keyword evidence="3" id="KW-1185">Reference proteome</keyword>
<reference evidence="2" key="1">
    <citation type="submission" date="2021-02" db="EMBL/GenBank/DDBJ databases">
        <authorList>
            <person name="Nieuwenhuis M."/>
            <person name="Van De Peppel L.J.J."/>
        </authorList>
    </citation>
    <scope>NUCLEOTIDE SEQUENCE</scope>
    <source>
        <strain evidence="2">D49</strain>
    </source>
</reference>
<name>A0A9P7FUX2_9AGAR</name>
<gene>
    <name evidence="2" type="ORF">H0H81_003479</name>
</gene>
<comment type="caution">
    <text evidence="2">The sequence shown here is derived from an EMBL/GenBank/DDBJ whole genome shotgun (WGS) entry which is preliminary data.</text>
</comment>
<evidence type="ECO:0000256" key="1">
    <source>
        <dbReference type="SAM" id="MobiDB-lite"/>
    </source>
</evidence>
<feature type="region of interest" description="Disordered" evidence="1">
    <location>
        <begin position="176"/>
        <end position="196"/>
    </location>
</feature>
<dbReference type="Proteomes" id="UP000717328">
    <property type="component" value="Unassembled WGS sequence"/>
</dbReference>